<keyword evidence="1" id="KW-0378">Hydrolase</keyword>
<name>A0A2X1SGS7_KLEPN</name>
<dbReference type="EMBL" id="UASN01000020">
    <property type="protein sequence ID" value="SPX55900.1"/>
    <property type="molecule type" value="Genomic_DNA"/>
</dbReference>
<organism evidence="3 4">
    <name type="scientific">Klebsiella pneumoniae</name>
    <dbReference type="NCBI Taxonomy" id="573"/>
    <lineage>
        <taxon>Bacteria</taxon>
        <taxon>Pseudomonadati</taxon>
        <taxon>Pseudomonadota</taxon>
        <taxon>Gammaproteobacteria</taxon>
        <taxon>Enterobacterales</taxon>
        <taxon>Enterobacteriaceae</taxon>
        <taxon>Klebsiella/Raoultella group</taxon>
        <taxon>Klebsiella</taxon>
        <taxon>Klebsiella pneumoniae complex</taxon>
    </lineage>
</organism>
<dbReference type="AlphaFoldDB" id="A0A2X1SGS7"/>
<dbReference type="Proteomes" id="UP000251123">
    <property type="component" value="Unassembled WGS sequence"/>
</dbReference>
<gene>
    <name evidence="3" type="ORF">NCTC9601_03083</name>
</gene>
<evidence type="ECO:0000256" key="1">
    <source>
        <dbReference type="ARBA" id="ARBA00022801"/>
    </source>
</evidence>
<dbReference type="GO" id="GO:0052689">
    <property type="term" value="F:carboxylic ester hydrolase activity"/>
    <property type="evidence" value="ECO:0007669"/>
    <property type="project" value="TreeGrafter"/>
</dbReference>
<dbReference type="SUPFAM" id="SSF53474">
    <property type="entry name" value="alpha/beta-Hydrolases"/>
    <property type="match status" value="1"/>
</dbReference>
<dbReference type="PANTHER" id="PTHR43918">
    <property type="entry name" value="ACETYLCHOLINESTERASE"/>
    <property type="match status" value="1"/>
</dbReference>
<reference evidence="3 4" key="1">
    <citation type="submission" date="2018-06" db="EMBL/GenBank/DDBJ databases">
        <authorList>
            <consortium name="Pathogen Informatics"/>
            <person name="Doyle S."/>
        </authorList>
    </citation>
    <scope>NUCLEOTIDE SEQUENCE [LARGE SCALE GENOMIC DNA]</scope>
    <source>
        <strain evidence="3 4">NCTC9601</strain>
    </source>
</reference>
<dbReference type="Pfam" id="PF00135">
    <property type="entry name" value="COesterase"/>
    <property type="match status" value="1"/>
</dbReference>
<feature type="domain" description="Carboxylesterase type B" evidence="2">
    <location>
        <begin position="68"/>
        <end position="190"/>
    </location>
</feature>
<sequence length="216" mass="24674">MLETFFAGRQHPIPVMIGSNSDEASVMAVFGVDIAGQIQKLRRERRLGLGLIKLLYPGVKGDEALGREVCRDMAFTTLGYVVMQAQQRVGQPCWRYWFDYVAEAEQDAYPHGAWHGNEVPYVFDNLRLTDPVRQYASEADLAFAAQVADYWTQFARLASGEQTLSGAVRWPACLRGRDRLLRIGLHKRAGFKVENRFMRARLALFRRVMKHHVTLE</sequence>
<dbReference type="Gene3D" id="3.40.50.1820">
    <property type="entry name" value="alpha/beta hydrolase"/>
    <property type="match status" value="1"/>
</dbReference>
<accession>A0A2X1SGS7</accession>
<evidence type="ECO:0000313" key="3">
    <source>
        <dbReference type="EMBL" id="SPX55900.1"/>
    </source>
</evidence>
<dbReference type="InterPro" id="IPR050654">
    <property type="entry name" value="AChE-related_enzymes"/>
</dbReference>
<dbReference type="InterPro" id="IPR002018">
    <property type="entry name" value="CarbesteraseB"/>
</dbReference>
<evidence type="ECO:0000259" key="2">
    <source>
        <dbReference type="Pfam" id="PF00135"/>
    </source>
</evidence>
<dbReference type="InterPro" id="IPR029058">
    <property type="entry name" value="AB_hydrolase_fold"/>
</dbReference>
<evidence type="ECO:0000313" key="4">
    <source>
        <dbReference type="Proteomes" id="UP000251123"/>
    </source>
</evidence>
<protein>
    <submittedName>
        <fullName evidence="3">Esterase</fullName>
    </submittedName>
</protein>
<dbReference type="PANTHER" id="PTHR43918:SF4">
    <property type="entry name" value="CARBOXYLIC ESTER HYDROLASE"/>
    <property type="match status" value="1"/>
</dbReference>
<proteinExistence type="predicted"/>